<keyword evidence="4 8" id="KW-0812">Transmembrane</keyword>
<evidence type="ECO:0000256" key="5">
    <source>
        <dbReference type="ARBA" id="ARBA00022989"/>
    </source>
</evidence>
<keyword evidence="2" id="KW-0813">Transport</keyword>
<proteinExistence type="inferred from homology"/>
<feature type="transmembrane region" description="Helical" evidence="8">
    <location>
        <begin position="96"/>
        <end position="129"/>
    </location>
</feature>
<reference evidence="10 12" key="2">
    <citation type="submission" date="2019-11" db="EMBL/GenBank/DDBJ databases">
        <title>Draft genome sequences of five Paenibacillus species of dairy origin.</title>
        <authorList>
            <person name="Olajide A.M."/>
            <person name="Chen S."/>
            <person name="Lapointe G."/>
        </authorList>
    </citation>
    <scope>NUCLEOTIDE SEQUENCE [LARGE SCALE GENOMIC DNA]</scope>
    <source>
        <strain evidence="10 12">3CT49</strain>
    </source>
</reference>
<evidence type="ECO:0000313" key="9">
    <source>
        <dbReference type="EMBL" id="KFN08292.1"/>
    </source>
</evidence>
<feature type="transmembrane region" description="Helical" evidence="8">
    <location>
        <begin position="27"/>
        <end position="46"/>
    </location>
</feature>
<feature type="transmembrane region" description="Helical" evidence="8">
    <location>
        <begin position="58"/>
        <end position="76"/>
    </location>
</feature>
<gene>
    <name evidence="9" type="primary">gntT</name>
    <name evidence="9" type="ORF">DJ90_1794</name>
    <name evidence="10" type="ORF">GNQ08_20280</name>
</gene>
<dbReference type="PANTHER" id="PTHR30354:SF22">
    <property type="entry name" value="HIGH-AFFINITY GLUCONATE TRANSPORTER"/>
    <property type="match status" value="1"/>
</dbReference>
<feature type="transmembrane region" description="Helical" evidence="8">
    <location>
        <begin position="174"/>
        <end position="193"/>
    </location>
</feature>
<evidence type="ECO:0000313" key="11">
    <source>
        <dbReference type="Proteomes" id="UP000029278"/>
    </source>
</evidence>
<sequence>MPLLIVALGVALLLVLMVGFKLEGFISLVLVAIVVGLLNGLTLSDVVNSVEEGIGGQLGHLALIIGFGAMLGKLMADCGAAQRIAMTLTAKFGEKRLQWAILITAFVLGVTLFFEIGFILLIPIVFTIVSRMKVNLLYIGLPMAVALSTTHSFLPPHPGPAAVASVFGASMGKTLLLGLVIAIPSAIIAGIFFSKTKLIRGMNPAIPEGLYNTKEFTEEEMPSFGVSLFTALVPIALMAVLAVAEMAMPQDSGAFKIIAFFGESGIALLISVLIAIYTFGIARGRKMKEIMGSVGASLKSIATIMFVIGGGGAFKQVLVDSGVADYIKDMMTGLNISPLILAWIIAAVLRLALGSATVTVMTASGIVLPLLGMSGASPELMVLATTSGSVIFSHVNDPGFWMYKEYFNLSLLDAIKSRSVYTTILAVCGLLGVLALNAVMP</sequence>
<organism evidence="9 11">
    <name type="scientific">Paenibacillus macerans</name>
    <name type="common">Bacillus macerans</name>
    <dbReference type="NCBI Taxonomy" id="44252"/>
    <lineage>
        <taxon>Bacteria</taxon>
        <taxon>Bacillati</taxon>
        <taxon>Bacillota</taxon>
        <taxon>Bacilli</taxon>
        <taxon>Bacillales</taxon>
        <taxon>Paenibacillaceae</taxon>
        <taxon>Paenibacillus</taxon>
    </lineage>
</organism>
<dbReference type="GO" id="GO:0005886">
    <property type="term" value="C:plasma membrane"/>
    <property type="evidence" value="ECO:0007669"/>
    <property type="project" value="UniProtKB-SubCell"/>
</dbReference>
<dbReference type="PATRIC" id="fig|44252.3.peg.3403"/>
<evidence type="ECO:0000256" key="6">
    <source>
        <dbReference type="ARBA" id="ARBA00023136"/>
    </source>
</evidence>
<dbReference type="OrthoDB" id="9787129at2"/>
<dbReference type="AlphaFoldDB" id="A0A090ZCC6"/>
<dbReference type="NCBIfam" id="TIGR00791">
    <property type="entry name" value="gntP"/>
    <property type="match status" value="1"/>
</dbReference>
<dbReference type="GeneID" id="77007685"/>
<evidence type="ECO:0000256" key="4">
    <source>
        <dbReference type="ARBA" id="ARBA00022692"/>
    </source>
</evidence>
<feature type="transmembrane region" description="Helical" evidence="8">
    <location>
        <begin position="339"/>
        <end position="368"/>
    </location>
</feature>
<dbReference type="Proteomes" id="UP000029278">
    <property type="component" value="Unassembled WGS sequence"/>
</dbReference>
<accession>A0A090ZCC6</accession>
<dbReference type="Proteomes" id="UP000442469">
    <property type="component" value="Unassembled WGS sequence"/>
</dbReference>
<keyword evidence="11" id="KW-1185">Reference proteome</keyword>
<feature type="transmembrane region" description="Helical" evidence="8">
    <location>
        <begin position="136"/>
        <end position="154"/>
    </location>
</feature>
<comment type="subcellular location">
    <subcellularLocation>
        <location evidence="1">Cell membrane</location>
        <topology evidence="1">Multi-pass membrane protein</topology>
    </subcellularLocation>
</comment>
<comment type="caution">
    <text evidence="9">The sequence shown here is derived from an EMBL/GenBank/DDBJ whole genome shotgun (WGS) entry which is preliminary data.</text>
</comment>
<dbReference type="EMBL" id="WNZZ01000017">
    <property type="protein sequence ID" value="MUG24710.1"/>
    <property type="molecule type" value="Genomic_DNA"/>
</dbReference>
<evidence type="ECO:0000313" key="10">
    <source>
        <dbReference type="EMBL" id="MUG24710.1"/>
    </source>
</evidence>
<keyword evidence="6 8" id="KW-0472">Membrane</keyword>
<feature type="transmembrane region" description="Helical" evidence="8">
    <location>
        <begin position="224"/>
        <end position="248"/>
    </location>
</feature>
<dbReference type="HOGENOM" id="CLU_027949_0_0_9"/>
<keyword evidence="3" id="KW-1003">Cell membrane</keyword>
<dbReference type="RefSeq" id="WP_036623663.1">
    <property type="nucleotide sequence ID" value="NZ_BGML01000031.1"/>
</dbReference>
<dbReference type="InterPro" id="IPR003474">
    <property type="entry name" value="Glcn_transporter"/>
</dbReference>
<dbReference type="PIRSF" id="PIRSF002746">
    <property type="entry name" value="Gluconate_transporter"/>
    <property type="match status" value="1"/>
</dbReference>
<dbReference type="GO" id="GO:0015128">
    <property type="term" value="F:gluconate transmembrane transporter activity"/>
    <property type="evidence" value="ECO:0007669"/>
    <property type="project" value="InterPro"/>
</dbReference>
<evidence type="ECO:0000313" key="12">
    <source>
        <dbReference type="Proteomes" id="UP000442469"/>
    </source>
</evidence>
<evidence type="ECO:0000256" key="2">
    <source>
        <dbReference type="ARBA" id="ARBA00022448"/>
    </source>
</evidence>
<feature type="transmembrane region" description="Helical" evidence="8">
    <location>
        <begin position="420"/>
        <end position="440"/>
    </location>
</feature>
<dbReference type="PANTHER" id="PTHR30354">
    <property type="entry name" value="GNT FAMILY GLUCONATE TRANSPORTER"/>
    <property type="match status" value="1"/>
</dbReference>
<dbReference type="STRING" id="44252.DJ90_1794"/>
<feature type="transmembrane region" description="Helical" evidence="8">
    <location>
        <begin position="300"/>
        <end position="319"/>
    </location>
</feature>
<dbReference type="EMBL" id="JMQA01000029">
    <property type="protein sequence ID" value="KFN08292.1"/>
    <property type="molecule type" value="Genomic_DNA"/>
</dbReference>
<evidence type="ECO:0000256" key="1">
    <source>
        <dbReference type="ARBA" id="ARBA00004651"/>
    </source>
</evidence>
<dbReference type="Pfam" id="PF02447">
    <property type="entry name" value="GntP_permease"/>
    <property type="match status" value="1"/>
</dbReference>
<keyword evidence="5 8" id="KW-1133">Transmembrane helix</keyword>
<evidence type="ECO:0000256" key="7">
    <source>
        <dbReference type="ARBA" id="ARBA00049663"/>
    </source>
</evidence>
<name>A0A090ZCC6_PAEMA</name>
<reference evidence="9 11" key="1">
    <citation type="submission" date="2014-04" db="EMBL/GenBank/DDBJ databases">
        <authorList>
            <person name="Bishop-Lilly K.A."/>
            <person name="Broomall S.M."/>
            <person name="Chain P.S."/>
            <person name="Chertkov O."/>
            <person name="Coyne S.R."/>
            <person name="Daligault H.E."/>
            <person name="Davenport K.W."/>
            <person name="Erkkila T."/>
            <person name="Frey K.G."/>
            <person name="Gibbons H.S."/>
            <person name="Gu W."/>
            <person name="Jaissle J."/>
            <person name="Johnson S.L."/>
            <person name="Koroleva G.I."/>
            <person name="Ladner J.T."/>
            <person name="Lo C.-C."/>
            <person name="Minogue T.D."/>
            <person name="Munk C."/>
            <person name="Palacios G.F."/>
            <person name="Redden C.L."/>
            <person name="Rosenzweig C.N."/>
            <person name="Scholz M.B."/>
            <person name="Teshima H."/>
            <person name="Xu Y."/>
        </authorList>
    </citation>
    <scope>NUCLEOTIDE SEQUENCE [LARGE SCALE GENOMIC DNA]</scope>
    <source>
        <strain evidence="9 11">8244</strain>
    </source>
</reference>
<feature type="transmembrane region" description="Helical" evidence="8">
    <location>
        <begin position="254"/>
        <end position="279"/>
    </location>
</feature>
<comment type="similarity">
    <text evidence="7">Belongs to the GntP permease family.</text>
</comment>
<protein>
    <submittedName>
        <fullName evidence="9 10">Gluconate transporter</fullName>
    </submittedName>
</protein>
<evidence type="ECO:0000256" key="8">
    <source>
        <dbReference type="SAM" id="Phobius"/>
    </source>
</evidence>
<evidence type="ECO:0000256" key="3">
    <source>
        <dbReference type="ARBA" id="ARBA00022475"/>
    </source>
</evidence>